<feature type="compositionally biased region" description="Basic and acidic residues" evidence="1">
    <location>
        <begin position="87"/>
        <end position="96"/>
    </location>
</feature>
<dbReference type="GO" id="GO:0004843">
    <property type="term" value="F:cysteine-type deubiquitinase activity"/>
    <property type="evidence" value="ECO:0007669"/>
    <property type="project" value="InterPro"/>
</dbReference>
<feature type="compositionally biased region" description="Polar residues" evidence="1">
    <location>
        <begin position="112"/>
        <end position="122"/>
    </location>
</feature>
<dbReference type="Gene3D" id="6.10.140.100">
    <property type="match status" value="1"/>
</dbReference>
<evidence type="ECO:0000256" key="1">
    <source>
        <dbReference type="SAM" id="MobiDB-lite"/>
    </source>
</evidence>
<dbReference type="Pfam" id="PF00443">
    <property type="entry name" value="UCH"/>
    <property type="match status" value="1"/>
</dbReference>
<dbReference type="PROSITE" id="PS50235">
    <property type="entry name" value="USP_3"/>
    <property type="match status" value="1"/>
</dbReference>
<dbReference type="EMBL" id="KZ084179">
    <property type="protein sequence ID" value="OSC96501.1"/>
    <property type="molecule type" value="Genomic_DNA"/>
</dbReference>
<proteinExistence type="predicted"/>
<reference evidence="3 4" key="1">
    <citation type="journal article" date="2015" name="Biotechnol. Biofuels">
        <title>Enhanced degradation of softwood versus hardwood by the white-rot fungus Pycnoporus coccineus.</title>
        <authorList>
            <person name="Couturier M."/>
            <person name="Navarro D."/>
            <person name="Chevret D."/>
            <person name="Henrissat B."/>
            <person name="Piumi F."/>
            <person name="Ruiz-Duenas F.J."/>
            <person name="Martinez A.T."/>
            <person name="Grigoriev I.V."/>
            <person name="Riley R."/>
            <person name="Lipzen A."/>
            <person name="Berrin J.G."/>
            <person name="Master E.R."/>
            <person name="Rosso M.N."/>
        </authorList>
    </citation>
    <scope>NUCLEOTIDE SEQUENCE [LARGE SCALE GENOMIC DNA]</scope>
    <source>
        <strain evidence="3 4">BRFM310</strain>
    </source>
</reference>
<feature type="region of interest" description="Disordered" evidence="1">
    <location>
        <begin position="659"/>
        <end position="701"/>
    </location>
</feature>
<dbReference type="GO" id="GO:0005829">
    <property type="term" value="C:cytosol"/>
    <property type="evidence" value="ECO:0007669"/>
    <property type="project" value="TreeGrafter"/>
</dbReference>
<feature type="domain" description="USP" evidence="2">
    <location>
        <begin position="186"/>
        <end position="616"/>
    </location>
</feature>
<dbReference type="InterPro" id="IPR055335">
    <property type="entry name" value="Ucp6/RUP1"/>
</dbReference>
<dbReference type="GO" id="GO:0005634">
    <property type="term" value="C:nucleus"/>
    <property type="evidence" value="ECO:0007669"/>
    <property type="project" value="TreeGrafter"/>
</dbReference>
<dbReference type="PROSITE" id="PS50330">
    <property type="entry name" value="UIM"/>
    <property type="match status" value="1"/>
</dbReference>
<dbReference type="OrthoDB" id="443682at2759"/>
<evidence type="ECO:0000313" key="4">
    <source>
        <dbReference type="Proteomes" id="UP000193067"/>
    </source>
</evidence>
<dbReference type="InterPro" id="IPR038765">
    <property type="entry name" value="Papain-like_cys_pep_sf"/>
</dbReference>
<dbReference type="STRING" id="1353009.A0A1Y2I9D7"/>
<organism evidence="3 4">
    <name type="scientific">Trametes coccinea (strain BRFM310)</name>
    <name type="common">Pycnoporus coccineus</name>
    <dbReference type="NCBI Taxonomy" id="1353009"/>
    <lineage>
        <taxon>Eukaryota</taxon>
        <taxon>Fungi</taxon>
        <taxon>Dikarya</taxon>
        <taxon>Basidiomycota</taxon>
        <taxon>Agaricomycotina</taxon>
        <taxon>Agaricomycetes</taxon>
        <taxon>Polyporales</taxon>
        <taxon>Polyporaceae</taxon>
        <taxon>Trametes</taxon>
    </lineage>
</organism>
<feature type="region of interest" description="Disordered" evidence="1">
    <location>
        <begin position="111"/>
        <end position="148"/>
    </location>
</feature>
<feature type="compositionally biased region" description="Basic and acidic residues" evidence="1">
    <location>
        <begin position="690"/>
        <end position="701"/>
    </location>
</feature>
<evidence type="ECO:0000313" key="3">
    <source>
        <dbReference type="EMBL" id="OSC96501.1"/>
    </source>
</evidence>
<keyword evidence="4" id="KW-1185">Reference proteome</keyword>
<dbReference type="GO" id="GO:0016579">
    <property type="term" value="P:protein deubiquitination"/>
    <property type="evidence" value="ECO:0007669"/>
    <property type="project" value="InterPro"/>
</dbReference>
<sequence>MGGGAIKPATPQEAGDVEMLNSIMGGTLDPAHALRVLRKHNNNLEKAASALLEGDTGEGAADPYADLPNLEPLDTATVGPRTPPPSRPEKPVIDLTKDDDDNELERALQASLAETQPTTFGPSNRAPDPSWAMVPSNAEISGPAGMSQDEQAMSRAIEASLSYNVTEDLYEELPLEERIRKGDTPVALRPTGSGYTYAALILHALFFVPQVRNAIAEWLPRPEQGGEESNVTEITPPTSGAGWSVWTMLELFANMDLARMSELSVDAAMNAFAAEQWNNPAERPGDASFRFYDSLAYAVEHTLKYNNLCNPERKPYRLFSLQYGLHDAEPDDLNTDNLCCVKVSVGMSPEANDLVSALAAELAPDPAKVPSAKRQVIMEPSEVIAFQLLRDVAPPSYDAAIGRRTERALFKYPRSVYLDQFMKESFELANEKRTAQRKILQDIKELEAKKKNLLYHNVRRDVRHTDGNSSTDVTQDKDTLADLQSALYYYENVAESEDDPKRAEEIRTNQEKLKQIIDKVTTEVKSIDTTVSQLKAEVGGMLDCPELQRHRYDLRAVIVHDGLFGRSHLYSYVRSKGKWWKTVDYVVTEVPEETVLSDATGLHLGAGPYFLLYSRAMPQEEEDARAPWHESLKLLTMDQDAVKYNNRIFFEQLPPEVASQVVDPNSPPSSPRVTATPSEHTIESDTVEPPESRDEPMDTTN</sequence>
<gene>
    <name evidence="3" type="ORF">PYCCODRAFT_1462405</name>
</gene>
<evidence type="ECO:0000259" key="2">
    <source>
        <dbReference type="PROSITE" id="PS50235"/>
    </source>
</evidence>
<dbReference type="Proteomes" id="UP000193067">
    <property type="component" value="Unassembled WGS sequence"/>
</dbReference>
<dbReference type="SUPFAM" id="SSF54001">
    <property type="entry name" value="Cysteine proteinases"/>
    <property type="match status" value="1"/>
</dbReference>
<dbReference type="PANTHER" id="PTHR39597">
    <property type="entry name" value="UBA DOMAIN-CONTAINING PROTEIN RUP1"/>
    <property type="match status" value="1"/>
</dbReference>
<name>A0A1Y2I9D7_TRAC3</name>
<dbReference type="PANTHER" id="PTHR39597:SF1">
    <property type="entry name" value="UBA DOMAIN-CONTAINING PROTEIN RUP1"/>
    <property type="match status" value="1"/>
</dbReference>
<dbReference type="Gene3D" id="3.90.70.10">
    <property type="entry name" value="Cysteine proteinases"/>
    <property type="match status" value="1"/>
</dbReference>
<dbReference type="CDD" id="cd02257">
    <property type="entry name" value="Peptidase_C19"/>
    <property type="match status" value="1"/>
</dbReference>
<accession>A0A1Y2I9D7</accession>
<dbReference type="InterPro" id="IPR003903">
    <property type="entry name" value="UIM_dom"/>
</dbReference>
<dbReference type="InterPro" id="IPR001394">
    <property type="entry name" value="Peptidase_C19_UCH"/>
</dbReference>
<feature type="region of interest" description="Disordered" evidence="1">
    <location>
        <begin position="55"/>
        <end position="96"/>
    </location>
</feature>
<dbReference type="InterPro" id="IPR028889">
    <property type="entry name" value="USP"/>
</dbReference>
<dbReference type="AlphaFoldDB" id="A0A1Y2I9D7"/>
<protein>
    <recommendedName>
        <fullName evidence="2">USP domain-containing protein</fullName>
    </recommendedName>
</protein>